<comment type="caution">
    <text evidence="3">The sequence shown here is derived from an EMBL/GenBank/DDBJ whole genome shotgun (WGS) entry which is preliminary data.</text>
</comment>
<keyword evidence="2" id="KW-0812">Transmembrane</keyword>
<feature type="transmembrane region" description="Helical" evidence="2">
    <location>
        <begin position="78"/>
        <end position="100"/>
    </location>
</feature>
<feature type="compositionally biased region" description="Low complexity" evidence="1">
    <location>
        <begin position="564"/>
        <end position="581"/>
    </location>
</feature>
<protein>
    <submittedName>
        <fullName evidence="3">Uncharacterized protein</fullName>
    </submittedName>
</protein>
<gene>
    <name evidence="3" type="ORF">MMYC01_209267</name>
</gene>
<feature type="transmembrane region" description="Helical" evidence="2">
    <location>
        <begin position="112"/>
        <end position="131"/>
    </location>
</feature>
<evidence type="ECO:0000313" key="4">
    <source>
        <dbReference type="Proteomes" id="UP000078237"/>
    </source>
</evidence>
<feature type="region of interest" description="Disordered" evidence="1">
    <location>
        <begin position="374"/>
        <end position="435"/>
    </location>
</feature>
<organism evidence="3 4">
    <name type="scientific">Madurella mycetomatis</name>
    <dbReference type="NCBI Taxonomy" id="100816"/>
    <lineage>
        <taxon>Eukaryota</taxon>
        <taxon>Fungi</taxon>
        <taxon>Dikarya</taxon>
        <taxon>Ascomycota</taxon>
        <taxon>Pezizomycotina</taxon>
        <taxon>Sordariomycetes</taxon>
        <taxon>Sordariomycetidae</taxon>
        <taxon>Sordariales</taxon>
        <taxon>Sordariales incertae sedis</taxon>
        <taxon>Madurella</taxon>
    </lineage>
</organism>
<feature type="compositionally biased region" description="Basic residues" evidence="1">
    <location>
        <begin position="395"/>
        <end position="410"/>
    </location>
</feature>
<accession>A0A175VT07</accession>
<dbReference type="VEuPathDB" id="FungiDB:MMYC01_209267"/>
<sequence>MPPLPALTSLNNLVGWNTASNFSTALAALADTNDELQPLRVICAWPVSGQYGPGSRVLYYALVAACLLARKTEWLRNACLAAALIFPAVAAIHGVVLAALHQDAAVDMDVYGAFQLCAIGILTAPITVRFSSTYFNNPGRNTIFLWTGLVLTGLLALTVEFFRIEPLQCNNNGSGQPVYDASEFDYGQTTCGLQCSVEEGPRSPMRGGSADNIYVILEPRILTFGAATLLAAACCIPAILSMVSTWDKILKINWKERFGDPDADELIEGTNGATIGKMKGVNSKIREFLSVVEVPLFGGAVLTIIIMGEINFWSQPVWYQTEPMENIGQWAPMVASGLAAIGSLYMLLAERLEAVELEMIPDNRGPSCTCPVHGCGSSRRDSHSDAAETIELPRSPRRAATRETRTRRRTASSGNITAPSRSHSRSDDDAISQNGLHQGLGIFQPVDSRSSGAGKRPEVERILSNIAHKFGTAAPDRHDDHDFKHGKATGFPEIPGEVYRNQDLIRIKEQWGQSGPEDDESLTPRGRRSRANSFVGSVSGAAGISRPASSTPRAQSLHREGTIRPASTTLLTLPTTSPRTSYETGPFVATSPSPELDRPTSRTTVVTLHNGHDSPSIVVSSEPESIEAPNAGPTSSPLLER</sequence>
<feature type="transmembrane region" description="Helical" evidence="2">
    <location>
        <begin position="288"/>
        <end position="307"/>
    </location>
</feature>
<feature type="transmembrane region" description="Helical" evidence="2">
    <location>
        <begin position="221"/>
        <end position="243"/>
    </location>
</feature>
<reference evidence="3 4" key="1">
    <citation type="journal article" date="2016" name="Genome Announc.">
        <title>Genome Sequence of Madurella mycetomatis mm55, Isolated from a Human Mycetoma Case in Sudan.</title>
        <authorList>
            <person name="Smit S."/>
            <person name="Derks M.F."/>
            <person name="Bervoets S."/>
            <person name="Fahal A."/>
            <person name="van Leeuwen W."/>
            <person name="van Belkum A."/>
            <person name="van de Sande W.W."/>
        </authorList>
    </citation>
    <scope>NUCLEOTIDE SEQUENCE [LARGE SCALE GENOMIC DNA]</scope>
    <source>
        <strain evidence="4">mm55</strain>
    </source>
</reference>
<dbReference type="STRING" id="100816.A0A175VT07"/>
<dbReference type="OrthoDB" id="3021074at2759"/>
<feature type="compositionally biased region" description="Polar residues" evidence="1">
    <location>
        <begin position="632"/>
        <end position="641"/>
    </location>
</feature>
<name>A0A175VT07_9PEZI</name>
<dbReference type="AlphaFoldDB" id="A0A175VT07"/>
<dbReference type="Proteomes" id="UP000078237">
    <property type="component" value="Unassembled WGS sequence"/>
</dbReference>
<feature type="compositionally biased region" description="Low complexity" evidence="1">
    <location>
        <begin position="614"/>
        <end position="627"/>
    </location>
</feature>
<keyword evidence="4" id="KW-1185">Reference proteome</keyword>
<feature type="transmembrane region" description="Helical" evidence="2">
    <location>
        <begin position="143"/>
        <end position="164"/>
    </location>
</feature>
<feature type="transmembrane region" description="Helical" evidence="2">
    <location>
        <begin position="327"/>
        <end position="348"/>
    </location>
</feature>
<evidence type="ECO:0000256" key="1">
    <source>
        <dbReference type="SAM" id="MobiDB-lite"/>
    </source>
</evidence>
<dbReference type="EMBL" id="LCTW02000331">
    <property type="protein sequence ID" value="KXX74657.1"/>
    <property type="molecule type" value="Genomic_DNA"/>
</dbReference>
<keyword evidence="2" id="KW-0472">Membrane</keyword>
<evidence type="ECO:0000256" key="2">
    <source>
        <dbReference type="SAM" id="Phobius"/>
    </source>
</evidence>
<feature type="region of interest" description="Disordered" evidence="1">
    <location>
        <begin position="508"/>
        <end position="641"/>
    </location>
</feature>
<keyword evidence="2" id="KW-1133">Transmembrane helix</keyword>
<evidence type="ECO:0000313" key="3">
    <source>
        <dbReference type="EMBL" id="KXX74657.1"/>
    </source>
</evidence>
<proteinExistence type="predicted"/>